<keyword evidence="2" id="KW-0378">Hydrolase</keyword>
<dbReference type="EMBL" id="CP091507">
    <property type="protein sequence ID" value="UOO78818.1"/>
    <property type="molecule type" value="Genomic_DNA"/>
</dbReference>
<evidence type="ECO:0000313" key="5">
    <source>
        <dbReference type="Proteomes" id="UP000829756"/>
    </source>
</evidence>
<evidence type="ECO:0000256" key="1">
    <source>
        <dbReference type="SAM" id="Phobius"/>
    </source>
</evidence>
<dbReference type="EMBL" id="SLXE01000001">
    <property type="protein sequence ID" value="TCP10409.1"/>
    <property type="molecule type" value="Genomic_DNA"/>
</dbReference>
<dbReference type="Proteomes" id="UP000294721">
    <property type="component" value="Unassembled WGS sequence"/>
</dbReference>
<evidence type="ECO:0000313" key="4">
    <source>
        <dbReference type="Proteomes" id="UP000294721"/>
    </source>
</evidence>
<sequence>MLSWFIAAALILIFELFVGTIYLLVVSAALFGAGLAELLFGQTTISVLTAAVLAAVGIWWAKGWIRRHRRAPEIEAARSDLDVGQTVQIVRHLHGNQYEVFYRGAQWQAEAVGSSGANDAQTAVITGKNGNILLIQIN</sequence>
<reference evidence="2 4" key="1">
    <citation type="submission" date="2019-03" db="EMBL/GenBank/DDBJ databases">
        <title>Genomic Encyclopedia of Type Strains, Phase IV (KMG-IV): sequencing the most valuable type-strain genomes for metagenomic binning, comparative biology and taxonomic classification.</title>
        <authorList>
            <person name="Goeker M."/>
        </authorList>
    </citation>
    <scope>NUCLEOTIDE SEQUENCE [LARGE SCALE GENOMIC DNA]</scope>
    <source>
        <strain evidence="2 4">DSM 17474</strain>
    </source>
</reference>
<accession>A0AAE9GVZ4</accession>
<reference evidence="3" key="3">
    <citation type="journal article" date="2022" name="Res Sq">
        <title>Evolution of multicellular longitudinally dividing oral cavity symbionts (Neisseriaceae).</title>
        <authorList>
            <person name="Nyongesa S."/>
            <person name="Weber P."/>
            <person name="Bernet E."/>
            <person name="Pullido F."/>
            <person name="Nieckarz M."/>
            <person name="Delaby M."/>
            <person name="Nieves C."/>
            <person name="Viehboeck T."/>
            <person name="Krause N."/>
            <person name="Rivera-Millot A."/>
            <person name="Nakamura A."/>
            <person name="Vischer N."/>
            <person name="VanNieuwenhze M."/>
            <person name="Brun Y."/>
            <person name="Cava F."/>
            <person name="Bulgheresi S."/>
            <person name="Veyrier F."/>
        </authorList>
    </citation>
    <scope>NUCLEOTIDE SEQUENCE</scope>
    <source>
        <strain evidence="3">1258/02</strain>
    </source>
</reference>
<evidence type="ECO:0000313" key="2">
    <source>
        <dbReference type="EMBL" id="TCP10409.1"/>
    </source>
</evidence>
<feature type="transmembrane region" description="Helical" evidence="1">
    <location>
        <begin position="7"/>
        <end position="33"/>
    </location>
</feature>
<dbReference type="AlphaFoldDB" id="A0AAE9GVZ4"/>
<dbReference type="KEGG" id="usu:LVJ78_08925"/>
<dbReference type="Proteomes" id="UP000829756">
    <property type="component" value="Chromosome"/>
</dbReference>
<keyword evidence="4" id="KW-1185">Reference proteome</keyword>
<dbReference type="GO" id="GO:0006508">
    <property type="term" value="P:proteolysis"/>
    <property type="evidence" value="ECO:0007669"/>
    <property type="project" value="UniProtKB-KW"/>
</dbReference>
<keyword evidence="1" id="KW-0812">Transmembrane</keyword>
<protein>
    <submittedName>
        <fullName evidence="2">Membrane protein implicated in regulation of membrane protease activity</fullName>
    </submittedName>
    <submittedName>
        <fullName evidence="3">NfeD family protein</fullName>
    </submittedName>
</protein>
<dbReference type="GO" id="GO:0008233">
    <property type="term" value="F:peptidase activity"/>
    <property type="evidence" value="ECO:0007669"/>
    <property type="project" value="UniProtKB-KW"/>
</dbReference>
<organism evidence="3 5">
    <name type="scientific">Uruburuella suis</name>
    <dbReference type="NCBI Taxonomy" id="252130"/>
    <lineage>
        <taxon>Bacteria</taxon>
        <taxon>Pseudomonadati</taxon>
        <taxon>Pseudomonadota</taxon>
        <taxon>Betaproteobacteria</taxon>
        <taxon>Neisseriales</taxon>
        <taxon>Neisseriaceae</taxon>
        <taxon>Uruburuella</taxon>
    </lineage>
</organism>
<name>A0AAE9GVZ4_9NEIS</name>
<dbReference type="RefSeq" id="WP_132952039.1">
    <property type="nucleotide sequence ID" value="NZ_CALJUB010000144.1"/>
</dbReference>
<feature type="transmembrane region" description="Helical" evidence="1">
    <location>
        <begin position="39"/>
        <end position="61"/>
    </location>
</feature>
<keyword evidence="1" id="KW-1133">Transmembrane helix</keyword>
<keyword evidence="2" id="KW-0645">Protease</keyword>
<proteinExistence type="predicted"/>
<reference evidence="3" key="2">
    <citation type="submission" date="2021-12" db="EMBL/GenBank/DDBJ databases">
        <authorList>
            <person name="Veyrier F.J."/>
        </authorList>
    </citation>
    <scope>NUCLEOTIDE SEQUENCE</scope>
    <source>
        <strain evidence="3">1258/02</strain>
    </source>
</reference>
<keyword evidence="1" id="KW-0472">Membrane</keyword>
<evidence type="ECO:0000313" key="3">
    <source>
        <dbReference type="EMBL" id="UOO78818.1"/>
    </source>
</evidence>
<gene>
    <name evidence="2" type="ORF">EV680_10174</name>
    <name evidence="3" type="ORF">LVJ78_08925</name>
</gene>